<feature type="compositionally biased region" description="Basic and acidic residues" evidence="1">
    <location>
        <begin position="892"/>
        <end position="901"/>
    </location>
</feature>
<feature type="region of interest" description="Disordered" evidence="1">
    <location>
        <begin position="396"/>
        <end position="530"/>
    </location>
</feature>
<feature type="region of interest" description="Disordered" evidence="1">
    <location>
        <begin position="996"/>
        <end position="1074"/>
    </location>
</feature>
<feature type="region of interest" description="Disordered" evidence="1">
    <location>
        <begin position="1"/>
        <end position="46"/>
    </location>
</feature>
<dbReference type="EMBL" id="JMSN01000091">
    <property type="protein sequence ID" value="KDN40423.1"/>
    <property type="molecule type" value="Genomic_DNA"/>
</dbReference>
<dbReference type="Proteomes" id="UP000027361">
    <property type="component" value="Unassembled WGS sequence"/>
</dbReference>
<feature type="compositionally biased region" description="Basic and acidic residues" evidence="1">
    <location>
        <begin position="295"/>
        <end position="305"/>
    </location>
</feature>
<feature type="compositionally biased region" description="Basic and acidic residues" evidence="1">
    <location>
        <begin position="605"/>
        <end position="619"/>
    </location>
</feature>
<feature type="domain" description="DUF3835" evidence="2">
    <location>
        <begin position="770"/>
        <end position="849"/>
    </location>
</feature>
<dbReference type="InterPro" id="IPR024325">
    <property type="entry name" value="DUF3835"/>
</dbReference>
<feature type="compositionally biased region" description="Acidic residues" evidence="1">
    <location>
        <begin position="997"/>
        <end position="1006"/>
    </location>
</feature>
<evidence type="ECO:0000259" key="2">
    <source>
        <dbReference type="Pfam" id="PF12927"/>
    </source>
</evidence>
<gene>
    <name evidence="3" type="ORF">K437DRAFT_258648</name>
</gene>
<feature type="region of interest" description="Disordered" evidence="1">
    <location>
        <begin position="575"/>
        <end position="676"/>
    </location>
</feature>
<name>A0A066VJE4_TILAU</name>
<dbReference type="HOGENOM" id="CLU_295969_0_0_1"/>
<feature type="compositionally biased region" description="Basic residues" evidence="1">
    <location>
        <begin position="1063"/>
        <end position="1074"/>
    </location>
</feature>
<sequence>MESRSSEQTAADALLEAYQASHATSSRAAAMAERETQTGQDPLITLRDQLRDVQAKLDETQRMTDRLSSYRAGSSRGHQVHVPFPADASKQLSTKRSGKMIPAAFFSGNVMRQGKVSLPSFSSESQHDPQSFPTYEAAIANLSKRRAGLTAKRESIRKEVLALASEAVQQRLGFKPGSVQSANGMVGRVDDQMNERGEILNEEGLPFFEPVEKLSEPLTSEKGRPRARDIIAPFKPKPLTSPADRKKWMDSVFDQLEDEDEACIASGSLDDEDKSGNDAGTWNSEENTVSAMGPAREHSSRREGAHMPSIGPSSTSSEPVTIPSPLPQSSERPRPAKPALKKSHSSPGTPNPPFGAAGFKRGFLNLNPSSPAAEHSSDYVECGFVEAMRTLALERVEAADAGSEDDKKLAEDDQMSRVQEQHSPSGARGKGKRKSVRIQSPERVPHKSREEAIMQYSSRSQNRPTDEDEGVEEEARRIVELLGPGVVSTDLPGMAGTSTNSSLSAGRRQRDVAQRASSGVPEGRLVPPSKPVINRTVVERTPASAAATFRASPNNEAVAKAAKTSTFARGFLNQKPGSAMQADSSMCSSAQHDPRTSLGISATEHASRADKPLERERKTQGLTPAAPHARPSKAYAEKIREKQAAQRGGEDRGNVGSTDVESHAKGVPNGSSAVCVGGEMVVGDDRLEGSSTVRFGSVSVGEAVTEARFYADVGDKDTESSEDEEEMVDFDRDSDDGDEGEEEGVAFDHDDEDSYDSDDLADLQPDFDSDLDWDADMLMADLQREYSLAKASLLANQGEHAEALHKRNQHAVAEGEELVPNDHVEGEDGIGVGASESKPKASRFKQDRMARAFGTLAQAQTRKLHQQQQQPEERQAQKQWGIPDADEAADAAGHDLVHLLRDAQNLGPVGQLPDGADVDMREPQHDQRQQHGATIAGRPVMVIPQLAPVRFAPGGAPVTEQMLRSRQGVELEGESDEDDARLFEIARRRLGFGATAEEGEVSDEHEEPAKEAHARKAQTAAAGSVVERGRPPVVRARTAQRRGASPPVPQGAQDVGSPPPPKKVSRFKAARMGG</sequence>
<evidence type="ECO:0000313" key="4">
    <source>
        <dbReference type="Proteomes" id="UP000027361"/>
    </source>
</evidence>
<dbReference type="InParanoid" id="A0A066VJE4"/>
<dbReference type="RefSeq" id="XP_013241380.1">
    <property type="nucleotide sequence ID" value="XM_013385926.1"/>
</dbReference>
<comment type="caution">
    <text evidence="3">The sequence shown here is derived from an EMBL/GenBank/DDBJ whole genome shotgun (WGS) entry which is preliminary data.</text>
</comment>
<feature type="domain" description="DUF3835" evidence="2">
    <location>
        <begin position="1060"/>
        <end position="1072"/>
    </location>
</feature>
<reference evidence="3 4" key="1">
    <citation type="submission" date="2014-05" db="EMBL/GenBank/DDBJ databases">
        <title>Draft genome sequence of a rare smut relative, Tilletiaria anomala UBC 951.</title>
        <authorList>
            <consortium name="DOE Joint Genome Institute"/>
            <person name="Toome M."/>
            <person name="Kuo A."/>
            <person name="Henrissat B."/>
            <person name="Lipzen A."/>
            <person name="Tritt A."/>
            <person name="Yoshinaga Y."/>
            <person name="Zane M."/>
            <person name="Barry K."/>
            <person name="Grigoriev I.V."/>
            <person name="Spatafora J.W."/>
            <person name="Aimea M.C."/>
        </authorList>
    </citation>
    <scope>NUCLEOTIDE SEQUENCE [LARGE SCALE GENOMIC DNA]</scope>
    <source>
        <strain evidence="3 4">UBC 951</strain>
    </source>
</reference>
<feature type="compositionally biased region" description="Basic and acidic residues" evidence="1">
    <location>
        <begin position="443"/>
        <end position="452"/>
    </location>
</feature>
<feature type="compositionally biased region" description="Acidic residues" evidence="1">
    <location>
        <begin position="720"/>
        <end position="769"/>
    </location>
</feature>
<proteinExistence type="predicted"/>
<accession>A0A066VJE4</accession>
<dbReference type="OrthoDB" id="3366950at2759"/>
<feature type="region of interest" description="Disordered" evidence="1">
    <location>
        <begin position="805"/>
        <end position="937"/>
    </location>
</feature>
<dbReference type="GeneID" id="25265038"/>
<organism evidence="3 4">
    <name type="scientific">Tilletiaria anomala (strain ATCC 24038 / CBS 436.72 / UBC 951)</name>
    <dbReference type="NCBI Taxonomy" id="1037660"/>
    <lineage>
        <taxon>Eukaryota</taxon>
        <taxon>Fungi</taxon>
        <taxon>Dikarya</taxon>
        <taxon>Basidiomycota</taxon>
        <taxon>Ustilaginomycotina</taxon>
        <taxon>Exobasidiomycetes</taxon>
        <taxon>Georgefischeriales</taxon>
        <taxon>Tilletiariaceae</taxon>
        <taxon>Tilletiaria</taxon>
    </lineage>
</organism>
<dbReference type="AlphaFoldDB" id="A0A066VJE4"/>
<protein>
    <recommendedName>
        <fullName evidence="2">DUF3835 domain-containing protein</fullName>
    </recommendedName>
</protein>
<feature type="region of interest" description="Disordered" evidence="1">
    <location>
        <begin position="706"/>
        <end position="769"/>
    </location>
</feature>
<dbReference type="Pfam" id="PF12927">
    <property type="entry name" value="DUF3835"/>
    <property type="match status" value="2"/>
</dbReference>
<feature type="region of interest" description="Disordered" evidence="1">
    <location>
        <begin position="233"/>
        <end position="377"/>
    </location>
</feature>
<feature type="compositionally biased region" description="Basic and acidic residues" evidence="1">
    <location>
        <begin position="918"/>
        <end position="929"/>
    </location>
</feature>
<feature type="compositionally biased region" description="Polar residues" evidence="1">
    <location>
        <begin position="581"/>
        <end position="591"/>
    </location>
</feature>
<feature type="compositionally biased region" description="Basic and acidic residues" evidence="1">
    <location>
        <begin position="635"/>
        <end position="653"/>
    </location>
</feature>
<keyword evidence="4" id="KW-1185">Reference proteome</keyword>
<evidence type="ECO:0000256" key="1">
    <source>
        <dbReference type="SAM" id="MobiDB-lite"/>
    </source>
</evidence>
<feature type="compositionally biased region" description="Basic and acidic residues" evidence="1">
    <location>
        <begin position="396"/>
        <end position="415"/>
    </location>
</feature>
<evidence type="ECO:0000313" key="3">
    <source>
        <dbReference type="EMBL" id="KDN40423.1"/>
    </source>
</evidence>
<dbReference type="OMA" id="HSVMERP"/>
<feature type="compositionally biased region" description="Polar residues" evidence="1">
    <location>
        <begin position="278"/>
        <end position="290"/>
    </location>
</feature>